<evidence type="ECO:0000259" key="2">
    <source>
        <dbReference type="Pfam" id="PF13902"/>
    </source>
</evidence>
<feature type="region of interest" description="Disordered" evidence="1">
    <location>
        <begin position="50"/>
        <end position="131"/>
    </location>
</feature>
<keyword evidence="4" id="KW-1185">Reference proteome</keyword>
<dbReference type="InterPro" id="IPR036867">
    <property type="entry name" value="R3H_dom_sf"/>
</dbReference>
<organism evidence="3 4">
    <name type="scientific">Talaromyces proteolyticus</name>
    <dbReference type="NCBI Taxonomy" id="1131652"/>
    <lineage>
        <taxon>Eukaryota</taxon>
        <taxon>Fungi</taxon>
        <taxon>Dikarya</taxon>
        <taxon>Ascomycota</taxon>
        <taxon>Pezizomycotina</taxon>
        <taxon>Eurotiomycetes</taxon>
        <taxon>Eurotiomycetidae</taxon>
        <taxon>Eurotiales</taxon>
        <taxon>Trichocomaceae</taxon>
        <taxon>Talaromyces</taxon>
        <taxon>Talaromyces sect. Bacilispori</taxon>
    </lineage>
</organism>
<accession>A0AAD4KG53</accession>
<dbReference type="PANTHER" id="PTHR32019:SF2">
    <property type="entry name" value="R3H DOMAIN-CONTAINING PROTEIN 4"/>
    <property type="match status" value="1"/>
</dbReference>
<dbReference type="SUPFAM" id="SSF82708">
    <property type="entry name" value="R3H domain"/>
    <property type="match status" value="1"/>
</dbReference>
<evidence type="ECO:0000313" key="4">
    <source>
        <dbReference type="Proteomes" id="UP001201262"/>
    </source>
</evidence>
<dbReference type="Pfam" id="PF13902">
    <property type="entry name" value="R3H-assoc"/>
    <property type="match status" value="1"/>
</dbReference>
<dbReference type="EMBL" id="JAJTJA010000013">
    <property type="protein sequence ID" value="KAH8690896.1"/>
    <property type="molecule type" value="Genomic_DNA"/>
</dbReference>
<feature type="compositionally biased region" description="Basic and acidic residues" evidence="1">
    <location>
        <begin position="178"/>
        <end position="205"/>
    </location>
</feature>
<feature type="compositionally biased region" description="Polar residues" evidence="1">
    <location>
        <begin position="54"/>
        <end position="67"/>
    </location>
</feature>
<reference evidence="3" key="1">
    <citation type="submission" date="2021-12" db="EMBL/GenBank/DDBJ databases">
        <title>Convergent genome expansion in fungi linked to evolution of root-endophyte symbiosis.</title>
        <authorList>
            <consortium name="DOE Joint Genome Institute"/>
            <person name="Ke Y.-H."/>
            <person name="Bonito G."/>
            <person name="Liao H.-L."/>
            <person name="Looney B."/>
            <person name="Rojas-Flechas A."/>
            <person name="Nash J."/>
            <person name="Hameed K."/>
            <person name="Schadt C."/>
            <person name="Martin F."/>
            <person name="Crous P.W."/>
            <person name="Miettinen O."/>
            <person name="Magnuson J.K."/>
            <person name="Labbe J."/>
            <person name="Jacobson D."/>
            <person name="Doktycz M.J."/>
            <person name="Veneault-Fourrey C."/>
            <person name="Kuo A."/>
            <person name="Mondo S."/>
            <person name="Calhoun S."/>
            <person name="Riley R."/>
            <person name="Ohm R."/>
            <person name="LaButti K."/>
            <person name="Andreopoulos B."/>
            <person name="Pangilinan J."/>
            <person name="Nolan M."/>
            <person name="Tritt A."/>
            <person name="Clum A."/>
            <person name="Lipzen A."/>
            <person name="Daum C."/>
            <person name="Barry K."/>
            <person name="Grigoriev I.V."/>
            <person name="Vilgalys R."/>
        </authorList>
    </citation>
    <scope>NUCLEOTIDE SEQUENCE</scope>
    <source>
        <strain evidence="3">PMI_201</strain>
    </source>
</reference>
<feature type="compositionally biased region" description="Basic and acidic residues" evidence="1">
    <location>
        <begin position="100"/>
        <end position="131"/>
    </location>
</feature>
<feature type="domain" description="R3H-associated N-terminal" evidence="2">
    <location>
        <begin position="104"/>
        <end position="209"/>
    </location>
</feature>
<evidence type="ECO:0000313" key="3">
    <source>
        <dbReference type="EMBL" id="KAH8690896.1"/>
    </source>
</evidence>
<dbReference type="InterPro" id="IPR025952">
    <property type="entry name" value="R3H-assoc_dom"/>
</dbReference>
<dbReference type="PANTHER" id="PTHR32019">
    <property type="entry name" value="R3H DOMAIN-CONTAINING PROTEIN 4"/>
    <property type="match status" value="1"/>
</dbReference>
<comment type="caution">
    <text evidence="3">The sequence shown here is derived from an EMBL/GenBank/DDBJ whole genome shotgun (WGS) entry which is preliminary data.</text>
</comment>
<dbReference type="Proteomes" id="UP001201262">
    <property type="component" value="Unassembled WGS sequence"/>
</dbReference>
<sequence>MAIHPTVPRDPSRVTSLTGQRALDISAWTEETAASLESLDISDSTAEIHISLDPPSSSALRGTSTPLSIPLDDPIATKAENSPPRVKIIGKPQEENDSSTYHRREPIRRDSLKRRESLLKGKEGSRRRQRWENDRLLTNPWAQPPAPSDWFVQPTHTRHDPLPYYLAPLWDTHFAYKEDSKSSSHTKGDKNNGDEKSRVSKEVRQSLKHARAARGMLQDLEEDIRQFLEKWNERQLQLREGSPATESDFEDSDEEIVFVGRNGQMYDAPTRKVPSQRLDEGEEDGEKMVFESLAHDRGAVFGRWLVHSIATYYGLYTWSVTAGNPARRKAYVGLHPPSTKEQISFPSGQPVACGASLSIKPGEPLPKPLWGQV</sequence>
<proteinExistence type="predicted"/>
<gene>
    <name evidence="3" type="ORF">BGW36DRAFT_389561</name>
</gene>
<name>A0AAD4KG53_9EURO</name>
<dbReference type="RefSeq" id="XP_046067092.1">
    <property type="nucleotide sequence ID" value="XM_046217366.1"/>
</dbReference>
<protein>
    <submittedName>
        <fullName evidence="3">R3H-associated N-terminal domain-containing protein</fullName>
    </submittedName>
</protein>
<feature type="region of interest" description="Disordered" evidence="1">
    <location>
        <begin position="178"/>
        <end position="210"/>
    </location>
</feature>
<dbReference type="AlphaFoldDB" id="A0AAD4KG53"/>
<dbReference type="GeneID" id="70247653"/>
<dbReference type="GO" id="GO:0003676">
    <property type="term" value="F:nucleic acid binding"/>
    <property type="evidence" value="ECO:0007669"/>
    <property type="project" value="InterPro"/>
</dbReference>
<evidence type="ECO:0000256" key="1">
    <source>
        <dbReference type="SAM" id="MobiDB-lite"/>
    </source>
</evidence>
<dbReference type="InterPro" id="IPR039629">
    <property type="entry name" value="R3HDM4"/>
</dbReference>